<dbReference type="Pfam" id="PF00990">
    <property type="entry name" value="GGDEF"/>
    <property type="match status" value="1"/>
</dbReference>
<dbReference type="GO" id="GO:0071555">
    <property type="term" value="P:cell wall organization"/>
    <property type="evidence" value="ECO:0007669"/>
    <property type="project" value="InterPro"/>
</dbReference>
<dbReference type="InterPro" id="IPR043128">
    <property type="entry name" value="Rev_trsase/Diguanyl_cyclase"/>
</dbReference>
<dbReference type="Pfam" id="PF13426">
    <property type="entry name" value="PAS_9"/>
    <property type="match status" value="1"/>
</dbReference>
<dbReference type="NCBIfam" id="TIGR00254">
    <property type="entry name" value="GGDEF"/>
    <property type="match status" value="1"/>
</dbReference>
<keyword evidence="4 6" id="KW-1133">Transmembrane helix</keyword>
<dbReference type="SMART" id="SM00471">
    <property type="entry name" value="HDc"/>
    <property type="match status" value="1"/>
</dbReference>
<dbReference type="CDD" id="cd01949">
    <property type="entry name" value="GGDEF"/>
    <property type="match status" value="1"/>
</dbReference>
<name>A0A1M6EGI7_9FIRM</name>
<dbReference type="NCBIfam" id="TIGR00229">
    <property type="entry name" value="sensory_box"/>
    <property type="match status" value="1"/>
</dbReference>
<dbReference type="Gene3D" id="3.30.70.270">
    <property type="match status" value="1"/>
</dbReference>
<dbReference type="PROSITE" id="PS51831">
    <property type="entry name" value="HD"/>
    <property type="match status" value="1"/>
</dbReference>
<dbReference type="InterPro" id="IPR000014">
    <property type="entry name" value="PAS"/>
</dbReference>
<dbReference type="InterPro" id="IPR029787">
    <property type="entry name" value="Nucleotide_cyclase"/>
</dbReference>
<feature type="domain" description="GGDEF" evidence="7">
    <location>
        <begin position="481"/>
        <end position="612"/>
    </location>
</feature>
<dbReference type="InterPro" id="IPR037522">
    <property type="entry name" value="HD_GYP_dom"/>
</dbReference>
<feature type="transmembrane region" description="Helical" evidence="6">
    <location>
        <begin position="168"/>
        <end position="188"/>
    </location>
</feature>
<feature type="transmembrane region" description="Helical" evidence="6">
    <location>
        <begin position="69"/>
        <end position="91"/>
    </location>
</feature>
<comment type="subcellular location">
    <subcellularLocation>
        <location evidence="1">Cell membrane</location>
        <topology evidence="1">Multi-pass membrane protein</topology>
    </subcellularLocation>
</comment>
<sequence length="794" mass="90270">MVKELFFGLIYNTSLLLVLSMLYSSLTLRLKENDRRICFLSGVVIGIVGIGIMTHPIPLVDGIFFDTRSILISSTGLFFGFGPTFIATLITSAYRLHLGGIGAPTGVLVIVTSAAIGLLWRKFRFEKLTNSDKRLPVIEFYLMGMVTHIAMLLEMLTLGAISTFVLRAIFLPVIIIYPIGSLMIGIILKCQFGNKKTQDEIQYNENKYRTLVDEMNQSLLLVEVVRNGDGAIENLRALDANSNFYRMTGTTSRAVEGEGLPHIMGAKDKGFFVKLAEQVLEKDSYTEEYFMESFGKYFEFHSYKTREDQFAMLINDITKRKELEKSILESENRYRSLFNNNLAVMLLVDSRSDKIVDANPSACSFYMHTLEELRNMKISDINILSEKEIDHEKSLAVIEGRKHCNFIHKLSNGEARDVEVYSGPIEIGGEKLIYSIIHDVTEKVRRQKEIEYLSFHDQLTGLYNRRYFEEELNRLDVKRNLPLSLIMADLNGLKLVNDAFGHAMGDKLLVSSAEIIKSVCREDDIISRVGGDEMVILLPNTGRKQAYRIIERIREIAEKSKFDDFNISISFGLSTKTEKDQVMETVYKEAEDNMYKNKLFESKKMKGNMIDTIVNALYEKSPREKNHSERVSRLCGQMGIALDLSRDEINELKSTALLHDIGKVALDDAILNRKVRITKADDAQMMRHPDIGYNILSSVNNLSIIAENVLAHHERWDGRGYPKGLKGEEIPYIARIIALADAYDKMTDYERHRRPMTGDEAAEEIRRCSGTQFDPVLAAIFIEKVLKKDSKDAV</sequence>
<feature type="transmembrane region" description="Helical" evidence="6">
    <location>
        <begin position="37"/>
        <end position="57"/>
    </location>
</feature>
<evidence type="ECO:0000313" key="11">
    <source>
        <dbReference type="Proteomes" id="UP000184052"/>
    </source>
</evidence>
<evidence type="ECO:0000256" key="3">
    <source>
        <dbReference type="ARBA" id="ARBA00022692"/>
    </source>
</evidence>
<dbReference type="Pfam" id="PF13487">
    <property type="entry name" value="HD_5"/>
    <property type="match status" value="1"/>
</dbReference>
<feature type="domain" description="HD" evidence="8">
    <location>
        <begin position="624"/>
        <end position="746"/>
    </location>
</feature>
<keyword evidence="2" id="KW-1003">Cell membrane</keyword>
<dbReference type="Gene3D" id="3.30.450.20">
    <property type="entry name" value="PAS domain"/>
    <property type="match status" value="2"/>
</dbReference>
<gene>
    <name evidence="10" type="ORF">SAMN02745751_01186</name>
</gene>
<dbReference type="GO" id="GO:0000155">
    <property type="term" value="F:phosphorelay sensor kinase activity"/>
    <property type="evidence" value="ECO:0007669"/>
    <property type="project" value="InterPro"/>
</dbReference>
<dbReference type="CDD" id="cd00077">
    <property type="entry name" value="HDc"/>
    <property type="match status" value="1"/>
</dbReference>
<dbReference type="PROSITE" id="PS50887">
    <property type="entry name" value="GGDEF"/>
    <property type="match status" value="1"/>
</dbReference>
<protein>
    <submittedName>
        <fullName evidence="10">PAS domain S-box-containing protein/diguanylate cyclase (GGDEF) domain-containing protein</fullName>
    </submittedName>
</protein>
<evidence type="ECO:0000259" key="7">
    <source>
        <dbReference type="PROSITE" id="PS50887"/>
    </source>
</evidence>
<evidence type="ECO:0000256" key="5">
    <source>
        <dbReference type="ARBA" id="ARBA00023136"/>
    </source>
</evidence>
<dbReference type="PANTHER" id="PTHR43155">
    <property type="entry name" value="CYCLIC DI-GMP PHOSPHODIESTERASE PA4108-RELATED"/>
    <property type="match status" value="1"/>
</dbReference>
<evidence type="ECO:0000256" key="6">
    <source>
        <dbReference type="SAM" id="Phobius"/>
    </source>
</evidence>
<dbReference type="OrthoDB" id="9798833at2"/>
<dbReference type="InterPro" id="IPR006674">
    <property type="entry name" value="HD_domain"/>
</dbReference>
<dbReference type="AlphaFoldDB" id="A0A1M6EGI7"/>
<dbReference type="SMART" id="SM00267">
    <property type="entry name" value="GGDEF"/>
    <property type="match status" value="1"/>
</dbReference>
<dbReference type="InterPro" id="IPR035965">
    <property type="entry name" value="PAS-like_dom_sf"/>
</dbReference>
<feature type="transmembrane region" description="Helical" evidence="6">
    <location>
        <begin position="98"/>
        <end position="120"/>
    </location>
</feature>
<dbReference type="PROSITE" id="PS51832">
    <property type="entry name" value="HD_GYP"/>
    <property type="match status" value="1"/>
</dbReference>
<evidence type="ECO:0000256" key="2">
    <source>
        <dbReference type="ARBA" id="ARBA00022475"/>
    </source>
</evidence>
<dbReference type="STRING" id="1121476.SAMN02745751_01186"/>
<dbReference type="Pfam" id="PF07694">
    <property type="entry name" value="5TM-5TMR_LYT"/>
    <property type="match status" value="1"/>
</dbReference>
<dbReference type="RefSeq" id="WP_073048536.1">
    <property type="nucleotide sequence ID" value="NZ_FQZL01000007.1"/>
</dbReference>
<evidence type="ECO:0000259" key="8">
    <source>
        <dbReference type="PROSITE" id="PS51831"/>
    </source>
</evidence>
<evidence type="ECO:0000256" key="4">
    <source>
        <dbReference type="ARBA" id="ARBA00022989"/>
    </source>
</evidence>
<dbReference type="InterPro" id="IPR003607">
    <property type="entry name" value="HD/PDEase_dom"/>
</dbReference>
<dbReference type="Proteomes" id="UP000184052">
    <property type="component" value="Unassembled WGS sequence"/>
</dbReference>
<dbReference type="SUPFAM" id="SSF55073">
    <property type="entry name" value="Nucleotide cyclase"/>
    <property type="match status" value="1"/>
</dbReference>
<feature type="transmembrane region" description="Helical" evidence="6">
    <location>
        <begin position="140"/>
        <end position="161"/>
    </location>
</feature>
<dbReference type="PANTHER" id="PTHR43155:SF2">
    <property type="entry name" value="CYCLIC DI-GMP PHOSPHODIESTERASE PA4108"/>
    <property type="match status" value="1"/>
</dbReference>
<dbReference type="Gene3D" id="1.10.3210.10">
    <property type="entry name" value="Hypothetical protein af1432"/>
    <property type="match status" value="1"/>
</dbReference>
<proteinExistence type="predicted"/>
<accession>A0A1M6EGI7</accession>
<evidence type="ECO:0000256" key="1">
    <source>
        <dbReference type="ARBA" id="ARBA00004651"/>
    </source>
</evidence>
<dbReference type="GO" id="GO:0005886">
    <property type="term" value="C:plasma membrane"/>
    <property type="evidence" value="ECO:0007669"/>
    <property type="project" value="UniProtKB-SubCell"/>
</dbReference>
<keyword evidence="5 6" id="KW-0472">Membrane</keyword>
<dbReference type="InterPro" id="IPR000160">
    <property type="entry name" value="GGDEF_dom"/>
</dbReference>
<reference evidence="10 11" key="1">
    <citation type="submission" date="2016-11" db="EMBL/GenBank/DDBJ databases">
        <authorList>
            <person name="Jaros S."/>
            <person name="Januszkiewicz K."/>
            <person name="Wedrychowicz H."/>
        </authorList>
    </citation>
    <scope>NUCLEOTIDE SEQUENCE [LARGE SCALE GENOMIC DNA]</scope>
    <source>
        <strain evidence="10 11">DSM 17477</strain>
    </source>
</reference>
<evidence type="ECO:0000313" key="10">
    <source>
        <dbReference type="EMBL" id="SHI84408.1"/>
    </source>
</evidence>
<keyword evidence="3 6" id="KW-0812">Transmembrane</keyword>
<keyword evidence="11" id="KW-1185">Reference proteome</keyword>
<organism evidence="10 11">
    <name type="scientific">Dethiosulfatibacter aminovorans DSM 17477</name>
    <dbReference type="NCBI Taxonomy" id="1121476"/>
    <lineage>
        <taxon>Bacteria</taxon>
        <taxon>Bacillati</taxon>
        <taxon>Bacillota</taxon>
        <taxon>Tissierellia</taxon>
        <taxon>Dethiosulfatibacter</taxon>
    </lineage>
</organism>
<feature type="domain" description="HD-GYP" evidence="9">
    <location>
        <begin position="602"/>
        <end position="794"/>
    </location>
</feature>
<evidence type="ECO:0000259" key="9">
    <source>
        <dbReference type="PROSITE" id="PS51832"/>
    </source>
</evidence>
<dbReference type="InterPro" id="IPR011620">
    <property type="entry name" value="Sig_transdc_His_kinase_LytS_TM"/>
</dbReference>
<dbReference type="SUPFAM" id="SSF55785">
    <property type="entry name" value="PYP-like sensor domain (PAS domain)"/>
    <property type="match status" value="2"/>
</dbReference>
<dbReference type="EMBL" id="FQZL01000007">
    <property type="protein sequence ID" value="SHI84408.1"/>
    <property type="molecule type" value="Genomic_DNA"/>
</dbReference>
<dbReference type="SUPFAM" id="SSF109604">
    <property type="entry name" value="HD-domain/PDEase-like"/>
    <property type="match status" value="1"/>
</dbReference>
<feature type="transmembrane region" description="Helical" evidence="6">
    <location>
        <begin position="6"/>
        <end position="25"/>
    </location>
</feature>